<feature type="transmembrane region" description="Helical" evidence="6">
    <location>
        <begin position="95"/>
        <end position="113"/>
    </location>
</feature>
<dbReference type="InterPro" id="IPR011701">
    <property type="entry name" value="MFS"/>
</dbReference>
<protein>
    <recommendedName>
        <fullName evidence="7">Major facilitator superfamily (MFS) profile domain-containing protein</fullName>
    </recommendedName>
</protein>
<keyword evidence="3 6" id="KW-1133">Transmembrane helix</keyword>
<feature type="transmembrane region" description="Helical" evidence="6">
    <location>
        <begin position="498"/>
        <end position="517"/>
    </location>
</feature>
<organism evidence="8 9">
    <name type="scientific">Knufia obscura</name>
    <dbReference type="NCBI Taxonomy" id="1635080"/>
    <lineage>
        <taxon>Eukaryota</taxon>
        <taxon>Fungi</taxon>
        <taxon>Dikarya</taxon>
        <taxon>Ascomycota</taxon>
        <taxon>Pezizomycotina</taxon>
        <taxon>Eurotiomycetes</taxon>
        <taxon>Chaetothyriomycetidae</taxon>
        <taxon>Chaetothyriales</taxon>
        <taxon>Trichomeriaceae</taxon>
        <taxon>Knufia</taxon>
    </lineage>
</organism>
<feature type="compositionally biased region" description="Basic and acidic residues" evidence="5">
    <location>
        <begin position="42"/>
        <end position="57"/>
    </location>
</feature>
<name>A0ABR0RCB4_9EURO</name>
<evidence type="ECO:0000259" key="7">
    <source>
        <dbReference type="PROSITE" id="PS50850"/>
    </source>
</evidence>
<feature type="transmembrane region" description="Helical" evidence="6">
    <location>
        <begin position="405"/>
        <end position="424"/>
    </location>
</feature>
<feature type="transmembrane region" description="Helical" evidence="6">
    <location>
        <begin position="254"/>
        <end position="278"/>
    </location>
</feature>
<dbReference type="InterPro" id="IPR036259">
    <property type="entry name" value="MFS_trans_sf"/>
</dbReference>
<keyword evidence="9" id="KW-1185">Reference proteome</keyword>
<gene>
    <name evidence="8" type="ORF">PMZ80_009232</name>
</gene>
<dbReference type="SUPFAM" id="SSF103473">
    <property type="entry name" value="MFS general substrate transporter"/>
    <property type="match status" value="1"/>
</dbReference>
<keyword evidence="2 6" id="KW-0812">Transmembrane</keyword>
<feature type="transmembrane region" description="Helical" evidence="6">
    <location>
        <begin position="464"/>
        <end position="486"/>
    </location>
</feature>
<comment type="caution">
    <text evidence="8">The sequence shown here is derived from an EMBL/GenBank/DDBJ whole genome shotgun (WGS) entry which is preliminary data.</text>
</comment>
<evidence type="ECO:0000256" key="4">
    <source>
        <dbReference type="ARBA" id="ARBA00023136"/>
    </source>
</evidence>
<evidence type="ECO:0000313" key="8">
    <source>
        <dbReference type="EMBL" id="KAK5938262.1"/>
    </source>
</evidence>
<feature type="compositionally biased region" description="Polar residues" evidence="5">
    <location>
        <begin position="14"/>
        <end position="24"/>
    </location>
</feature>
<keyword evidence="4 6" id="KW-0472">Membrane</keyword>
<comment type="subcellular location">
    <subcellularLocation>
        <location evidence="1">Membrane</location>
        <topology evidence="1">Multi-pass membrane protein</topology>
    </subcellularLocation>
</comment>
<dbReference type="PROSITE" id="PS50850">
    <property type="entry name" value="MFS"/>
    <property type="match status" value="1"/>
</dbReference>
<dbReference type="RefSeq" id="XP_064726352.1">
    <property type="nucleotide sequence ID" value="XM_064877627.1"/>
</dbReference>
<accession>A0ABR0RCB4</accession>
<proteinExistence type="predicted"/>
<dbReference type="CDD" id="cd17323">
    <property type="entry name" value="MFS_Tpo1_MDR_like"/>
    <property type="match status" value="1"/>
</dbReference>
<feature type="domain" description="Major facilitator superfamily (MFS) profile" evidence="7">
    <location>
        <begin position="94"/>
        <end position="524"/>
    </location>
</feature>
<dbReference type="Pfam" id="PF07690">
    <property type="entry name" value="MFS_1"/>
    <property type="match status" value="1"/>
</dbReference>
<evidence type="ECO:0000256" key="1">
    <source>
        <dbReference type="ARBA" id="ARBA00004141"/>
    </source>
</evidence>
<feature type="transmembrane region" description="Helical" evidence="6">
    <location>
        <begin position="133"/>
        <end position="152"/>
    </location>
</feature>
<dbReference type="Gene3D" id="1.20.1250.20">
    <property type="entry name" value="MFS general substrate transporter like domains"/>
    <property type="match status" value="1"/>
</dbReference>
<evidence type="ECO:0000256" key="5">
    <source>
        <dbReference type="SAM" id="MobiDB-lite"/>
    </source>
</evidence>
<dbReference type="PANTHER" id="PTHR23502">
    <property type="entry name" value="MAJOR FACILITATOR SUPERFAMILY"/>
    <property type="match status" value="1"/>
</dbReference>
<dbReference type="InterPro" id="IPR020846">
    <property type="entry name" value="MFS_dom"/>
</dbReference>
<evidence type="ECO:0000256" key="2">
    <source>
        <dbReference type="ARBA" id="ARBA00022692"/>
    </source>
</evidence>
<dbReference type="Proteomes" id="UP001334248">
    <property type="component" value="Unassembled WGS sequence"/>
</dbReference>
<dbReference type="GeneID" id="90002681"/>
<feature type="transmembrane region" description="Helical" evidence="6">
    <location>
        <begin position="186"/>
        <end position="208"/>
    </location>
</feature>
<feature type="transmembrane region" description="Helical" evidence="6">
    <location>
        <begin position="364"/>
        <end position="384"/>
    </location>
</feature>
<reference evidence="8 9" key="1">
    <citation type="journal article" date="2023" name="Res Sq">
        <title>Genomic and morphological characterization of Knufia obscura isolated from the Mars 2020 spacecraft assembly facility.</title>
        <authorList>
            <person name="Chander A.M."/>
            <person name="Teixeira M.M."/>
            <person name="Singh N.K."/>
            <person name="Williams M.P."/>
            <person name="Parker C.W."/>
            <person name="Leo P."/>
            <person name="Stajich J.E."/>
            <person name="Torok T."/>
            <person name="Tighe S."/>
            <person name="Mason C.E."/>
            <person name="Venkateswaran K."/>
        </authorList>
    </citation>
    <scope>NUCLEOTIDE SEQUENCE [LARGE SCALE GENOMIC DNA]</scope>
    <source>
        <strain evidence="8 9">CCFEE 5817</strain>
    </source>
</reference>
<feature type="transmembrane region" description="Helical" evidence="6">
    <location>
        <begin position="325"/>
        <end position="344"/>
    </location>
</feature>
<evidence type="ECO:0000256" key="6">
    <source>
        <dbReference type="SAM" id="Phobius"/>
    </source>
</evidence>
<feature type="transmembrane region" description="Helical" evidence="6">
    <location>
        <begin position="159"/>
        <end position="180"/>
    </location>
</feature>
<evidence type="ECO:0000313" key="9">
    <source>
        <dbReference type="Proteomes" id="UP001334248"/>
    </source>
</evidence>
<feature type="transmembrane region" description="Helical" evidence="6">
    <location>
        <begin position="220"/>
        <end position="242"/>
    </location>
</feature>
<dbReference type="PANTHER" id="PTHR23502:SF153">
    <property type="entry name" value="MULTIDRUG TRANSPORTER, PUTATIVE (AFU_ORTHOLOGUE AFUA_7G00230)-RELATED"/>
    <property type="match status" value="1"/>
</dbReference>
<feature type="transmembrane region" description="Helical" evidence="6">
    <location>
        <begin position="430"/>
        <end position="457"/>
    </location>
</feature>
<evidence type="ECO:0000256" key="3">
    <source>
        <dbReference type="ARBA" id="ARBA00022989"/>
    </source>
</evidence>
<feature type="region of interest" description="Disordered" evidence="5">
    <location>
        <begin position="1"/>
        <end position="57"/>
    </location>
</feature>
<sequence length="534" mass="58929">MAEEKSIFSALSRVASTENAQPAISQPPSPHRLSSDTSSDSHAPHEISDPEKGVHEDAHAVERVPTKDANLVDWEGADDPEKPLNWTKKKKWQNMLIIAALTLLTPFGSSMFAPGVPDMMDEFHSTNVDLASFVVSIYVLGYALGPLVIAPMSELYGRVIVYNVCTFFFLVWTIACGVSTSMPMIIVMRFLAGLAGSCPITIGSGTIADCWKQEERGMVMSAWTLPILLGPTLGPVIGGYLSEYAGWRWNFYLLSIWTAVMLVLTIFTLPETYPPVLLERKAKKLRKETGNHDLRAPSELSGRTPSQIVLANVIRPTKMLVRSPIVFLLSLYIALVYGYLYIMFSTLTIVFEGQYGIGKGNVGLVFLGLGFGQIIGLFLFAGTSDRMLKKRAAKNNGVMTPEMRLPFLLHNSLWAPAGLLLYGWTAEYKVHWIVPIIGTCLISIGMICSFMPIGVYLVDAYTAYAASAMAANTVLRSFGGALLPLAGRRLYASLGYGWGNSLLAFVALLFVPMLWLLMRYAEFLRTNPRFQFKM</sequence>
<dbReference type="EMBL" id="JAVHJV010000013">
    <property type="protein sequence ID" value="KAK5938262.1"/>
    <property type="molecule type" value="Genomic_DNA"/>
</dbReference>